<dbReference type="EMBL" id="BMDE01000007">
    <property type="protein sequence ID" value="GGH95112.1"/>
    <property type="molecule type" value="Genomic_DNA"/>
</dbReference>
<dbReference type="Pfam" id="PF20172">
    <property type="entry name" value="DUF6538"/>
    <property type="match status" value="1"/>
</dbReference>
<keyword evidence="1" id="KW-0229">DNA integration</keyword>
<organism evidence="5 6">
    <name type="scientific">Pseudomonas fluvialis</name>
    <dbReference type="NCBI Taxonomy" id="1793966"/>
    <lineage>
        <taxon>Bacteria</taxon>
        <taxon>Pseudomonadati</taxon>
        <taxon>Pseudomonadota</taxon>
        <taxon>Gammaproteobacteria</taxon>
        <taxon>Pseudomonadales</taxon>
        <taxon>Pseudomonadaceae</taxon>
        <taxon>Pseudomonas</taxon>
    </lineage>
</organism>
<dbReference type="InterPro" id="IPR011010">
    <property type="entry name" value="DNA_brk_join_enz"/>
</dbReference>
<keyword evidence="2" id="KW-0238">DNA-binding</keyword>
<dbReference type="Gene3D" id="1.10.150.130">
    <property type="match status" value="1"/>
</dbReference>
<comment type="caution">
    <text evidence="5">The sequence shown here is derived from an EMBL/GenBank/DDBJ whole genome shotgun (WGS) entry which is preliminary data.</text>
</comment>
<evidence type="ECO:0000259" key="4">
    <source>
        <dbReference type="Pfam" id="PF20172"/>
    </source>
</evidence>
<reference evidence="6" key="1">
    <citation type="journal article" date="2019" name="Int. J. Syst. Evol. Microbiol.">
        <title>The Global Catalogue of Microorganisms (GCM) 10K type strain sequencing project: providing services to taxonomists for standard genome sequencing and annotation.</title>
        <authorList>
            <consortium name="The Broad Institute Genomics Platform"/>
            <consortium name="The Broad Institute Genome Sequencing Center for Infectious Disease"/>
            <person name="Wu L."/>
            <person name="Ma J."/>
        </authorList>
    </citation>
    <scope>NUCLEOTIDE SEQUENCE [LARGE SCALE GENOMIC DNA]</scope>
    <source>
        <strain evidence="6">CCM 8778</strain>
    </source>
</reference>
<keyword evidence="6" id="KW-1185">Reference proteome</keyword>
<proteinExistence type="predicted"/>
<dbReference type="Gene3D" id="1.10.443.10">
    <property type="entry name" value="Intergrase catalytic core"/>
    <property type="match status" value="1"/>
</dbReference>
<name>A0ABQ2ASH3_9PSED</name>
<evidence type="ECO:0000313" key="6">
    <source>
        <dbReference type="Proteomes" id="UP000655550"/>
    </source>
</evidence>
<gene>
    <name evidence="5" type="ORF">GCM10007363_23620</name>
</gene>
<dbReference type="CDD" id="cd01184">
    <property type="entry name" value="INT_C_like_1"/>
    <property type="match status" value="1"/>
</dbReference>
<feature type="domain" description="DUF6538" evidence="4">
    <location>
        <begin position="10"/>
        <end position="64"/>
    </location>
</feature>
<protein>
    <submittedName>
        <fullName evidence="5">Integrase</fullName>
    </submittedName>
</protein>
<evidence type="ECO:0000313" key="5">
    <source>
        <dbReference type="EMBL" id="GGH95112.1"/>
    </source>
</evidence>
<dbReference type="PANTHER" id="PTHR30349:SF64">
    <property type="entry name" value="PROPHAGE INTEGRASE INTD-RELATED"/>
    <property type="match status" value="1"/>
</dbReference>
<dbReference type="PANTHER" id="PTHR30349">
    <property type="entry name" value="PHAGE INTEGRASE-RELATED"/>
    <property type="match status" value="1"/>
</dbReference>
<evidence type="ECO:0000256" key="2">
    <source>
        <dbReference type="ARBA" id="ARBA00023125"/>
    </source>
</evidence>
<evidence type="ECO:0000256" key="3">
    <source>
        <dbReference type="ARBA" id="ARBA00023172"/>
    </source>
</evidence>
<dbReference type="SUPFAM" id="SSF56349">
    <property type="entry name" value="DNA breaking-rejoining enzymes"/>
    <property type="match status" value="1"/>
</dbReference>
<dbReference type="InterPro" id="IPR010998">
    <property type="entry name" value="Integrase_recombinase_N"/>
</dbReference>
<dbReference type="InterPro" id="IPR013762">
    <property type="entry name" value="Integrase-like_cat_sf"/>
</dbReference>
<accession>A0ABQ2ASH3</accession>
<dbReference type="InterPro" id="IPR046668">
    <property type="entry name" value="DUF6538"/>
</dbReference>
<keyword evidence="3" id="KW-0233">DNA recombination</keyword>
<dbReference type="Proteomes" id="UP000655550">
    <property type="component" value="Unassembled WGS sequence"/>
</dbReference>
<sequence length="558" mass="61731">MAKVWAHPTTGIYYCRIGIPEAIRSAFGGKREWKVSLKTRDISEARYRFRAEAMRCEEAFKAAREQLQGRPQVLPSDAPKLADRWSQRVLSEWEADQQTLTAFLAQVGDEVLPLDAVAVHDSSNFQEREAVALPLVKEELQRHSLPLPETADPSYRALIDEFFRSWCRLCSFAQRRQEGDWRSAPELPAAAVPLARDAAGAKAEAPRLSEVLEGWVTKKLSMDKTADKTVSECRAVVRRFIELNGDLPVSQISRARCMDFCSALLKMPAKGDGIRSLTLPQAIAKAEAEGLPTLSHASVKKQLRFLSGVLGYACKALEVIPEEPVLASGLINDLVRVSRRQVRRTGEEKAYTRQDLRAMFSGPLFHGQWSPPRSDFGRALYWVPLLLAYTGARLGEVAQLLVAEVRRCPDTGVWFLDLRPGDDKSVKTGSSVRRVPLHDDLLALGFLDYVQGLPAGGRLFPKLQPHKTNGYGYAVGKAWAKYLREVAGVHSSASPAHGLRHTFKTLCREVGIETAVSDWITGHAATNVGAGYGGNPLSRMAEELRRFPSIAKDAGLLP</sequence>
<dbReference type="InterPro" id="IPR050090">
    <property type="entry name" value="Tyrosine_recombinase_XerCD"/>
</dbReference>
<evidence type="ECO:0000256" key="1">
    <source>
        <dbReference type="ARBA" id="ARBA00022908"/>
    </source>
</evidence>